<gene>
    <name evidence="2" type="ORF">EAV92_16910</name>
</gene>
<feature type="transmembrane region" description="Helical" evidence="1">
    <location>
        <begin position="136"/>
        <end position="159"/>
    </location>
</feature>
<evidence type="ECO:0000256" key="1">
    <source>
        <dbReference type="SAM" id="Phobius"/>
    </source>
</evidence>
<proteinExistence type="predicted"/>
<protein>
    <submittedName>
        <fullName evidence="2">Uncharacterized protein</fullName>
    </submittedName>
</protein>
<dbReference type="RefSeq" id="WP_123042175.1">
    <property type="nucleotide sequence ID" value="NZ_CP033433.1"/>
</dbReference>
<feature type="transmembrane region" description="Helical" evidence="1">
    <location>
        <begin position="79"/>
        <end position="96"/>
    </location>
</feature>
<keyword evidence="1" id="KW-1133">Transmembrane helix</keyword>
<feature type="transmembrane region" description="Helical" evidence="1">
    <location>
        <begin position="41"/>
        <end position="59"/>
    </location>
</feature>
<name>A0A3G3K0W4_9BACL</name>
<evidence type="ECO:0000313" key="2">
    <source>
        <dbReference type="EMBL" id="AYQ74093.1"/>
    </source>
</evidence>
<keyword evidence="1" id="KW-0472">Membrane</keyword>
<keyword evidence="3" id="KW-1185">Reference proteome</keyword>
<dbReference type="AlphaFoldDB" id="A0A3G3K0W4"/>
<organism evidence="2 3">
    <name type="scientific">Cohnella candidum</name>
    <dbReference type="NCBI Taxonomy" id="2674991"/>
    <lineage>
        <taxon>Bacteria</taxon>
        <taxon>Bacillati</taxon>
        <taxon>Bacillota</taxon>
        <taxon>Bacilli</taxon>
        <taxon>Bacillales</taxon>
        <taxon>Paenibacillaceae</taxon>
        <taxon>Cohnella</taxon>
    </lineage>
</organism>
<sequence>MRNLVYDHRFNANEWFVILLLIAGLAVTFSLPRRFPMKQSAVFFIFGLFGGLFLDHTISVYPIDFYDVNDASRYEWMDFLTYLMYSPFSYLYAYCLDKWKIRPAHVPLYIIAWGLISTGLEGLAVLAGVFHYKNGYGIFFSFPIYLIMNSFYTMLLYAIQGLPRRENV</sequence>
<evidence type="ECO:0000313" key="3">
    <source>
        <dbReference type="Proteomes" id="UP000269097"/>
    </source>
</evidence>
<reference evidence="2 3" key="1">
    <citation type="submission" date="2018-10" db="EMBL/GenBank/DDBJ databases">
        <title>Genome Sequence of Cohnella sp.</title>
        <authorList>
            <person name="Srinivasan S."/>
            <person name="Kim M.K."/>
        </authorList>
    </citation>
    <scope>NUCLEOTIDE SEQUENCE [LARGE SCALE GENOMIC DNA]</scope>
    <source>
        <strain evidence="2 3">18JY8-7</strain>
    </source>
</reference>
<feature type="transmembrane region" description="Helical" evidence="1">
    <location>
        <begin position="12"/>
        <end position="29"/>
    </location>
</feature>
<dbReference type="KEGG" id="coh:EAV92_16910"/>
<accession>A0A3G3K0W4</accession>
<dbReference type="Proteomes" id="UP000269097">
    <property type="component" value="Chromosome"/>
</dbReference>
<feature type="transmembrane region" description="Helical" evidence="1">
    <location>
        <begin position="108"/>
        <end position="130"/>
    </location>
</feature>
<dbReference type="EMBL" id="CP033433">
    <property type="protein sequence ID" value="AYQ74093.1"/>
    <property type="molecule type" value="Genomic_DNA"/>
</dbReference>
<keyword evidence="1" id="KW-0812">Transmembrane</keyword>